<dbReference type="InterPro" id="IPR019734">
    <property type="entry name" value="TPR_rpt"/>
</dbReference>
<proteinExistence type="predicted"/>
<dbReference type="SUPFAM" id="SSF48452">
    <property type="entry name" value="TPR-like"/>
    <property type="match status" value="1"/>
</dbReference>
<name>A0A450YQW8_9GAMM</name>
<dbReference type="InterPro" id="IPR013360">
    <property type="entry name" value="Pilus_4_PilW"/>
</dbReference>
<dbReference type="NCBIfam" id="TIGR02521">
    <property type="entry name" value="type_IV_pilW"/>
    <property type="match status" value="1"/>
</dbReference>
<evidence type="ECO:0000256" key="3">
    <source>
        <dbReference type="PROSITE-ProRule" id="PRU00339"/>
    </source>
</evidence>
<feature type="repeat" description="TPR" evidence="3">
    <location>
        <begin position="51"/>
        <end position="84"/>
    </location>
</feature>
<evidence type="ECO:0000256" key="2">
    <source>
        <dbReference type="ARBA" id="ARBA00022803"/>
    </source>
</evidence>
<dbReference type="InterPro" id="IPR052346">
    <property type="entry name" value="O-mannosyl-transferase_TMTC"/>
</dbReference>
<keyword evidence="2 3" id="KW-0802">TPR repeat</keyword>
<sequence length="287" mass="33078">MNATTTVKIFRFRLYQVRAFLPPLFLAFVGCVTDSHLPGTIDRETQKEHLADLHTQLAIAYMEKGDNELAWKRLQRALAIKSDYPNVHNVLGSLYQRLNRMGKAEWHYRRAIALNPSYSDAYNNLGVLLCATGRQMDAERYFLKAMANPSYREPEIVMSNAGDCAYSIGDLQKAETYLRRALSFNIRLSGPLLTMAALSFTKGRTLSARRYLRRYFDVATHTARSLWLGVRIEKQLGNRSAVSSYALLLEKYYPNSSEAQRLRELEVYKEIHGKVSDYYHDYSFFAR</sequence>
<reference evidence="4" key="1">
    <citation type="submission" date="2019-02" db="EMBL/GenBank/DDBJ databases">
        <authorList>
            <person name="Gruber-Vodicka R. H."/>
            <person name="Seah K. B. B."/>
        </authorList>
    </citation>
    <scope>NUCLEOTIDE SEQUENCE</scope>
    <source>
        <strain evidence="4">BECK_BZ125</strain>
    </source>
</reference>
<dbReference type="Gene3D" id="1.25.40.10">
    <property type="entry name" value="Tetratricopeptide repeat domain"/>
    <property type="match status" value="1"/>
</dbReference>
<dbReference type="EMBL" id="CAADFT010000029">
    <property type="protein sequence ID" value="VFK43896.1"/>
    <property type="molecule type" value="Genomic_DNA"/>
</dbReference>
<dbReference type="PANTHER" id="PTHR44227:SF3">
    <property type="entry name" value="PROTEIN O-MANNOSYL-TRANSFERASE TMTC4"/>
    <property type="match status" value="1"/>
</dbReference>
<dbReference type="Pfam" id="PF13431">
    <property type="entry name" value="TPR_17"/>
    <property type="match status" value="1"/>
</dbReference>
<dbReference type="InterPro" id="IPR011990">
    <property type="entry name" value="TPR-like_helical_dom_sf"/>
</dbReference>
<dbReference type="AlphaFoldDB" id="A0A450YQW8"/>
<evidence type="ECO:0000313" key="4">
    <source>
        <dbReference type="EMBL" id="VFK43896.1"/>
    </source>
</evidence>
<evidence type="ECO:0000256" key="1">
    <source>
        <dbReference type="ARBA" id="ARBA00022737"/>
    </source>
</evidence>
<organism evidence="4">
    <name type="scientific">Candidatus Kentrum sp. TC</name>
    <dbReference type="NCBI Taxonomy" id="2126339"/>
    <lineage>
        <taxon>Bacteria</taxon>
        <taxon>Pseudomonadati</taxon>
        <taxon>Pseudomonadota</taxon>
        <taxon>Gammaproteobacteria</taxon>
        <taxon>Candidatus Kentrum</taxon>
    </lineage>
</organism>
<dbReference type="Pfam" id="PF13414">
    <property type="entry name" value="TPR_11"/>
    <property type="match status" value="1"/>
</dbReference>
<protein>
    <submittedName>
        <fullName evidence="4">Type IV pilus assembly protein PilF</fullName>
    </submittedName>
</protein>
<accession>A0A450YQW8</accession>
<dbReference type="SMART" id="SM00028">
    <property type="entry name" value="TPR"/>
    <property type="match status" value="4"/>
</dbReference>
<keyword evidence="1" id="KW-0677">Repeat</keyword>
<feature type="repeat" description="TPR" evidence="3">
    <location>
        <begin position="85"/>
        <end position="118"/>
    </location>
</feature>
<dbReference type="PROSITE" id="PS50005">
    <property type="entry name" value="TPR"/>
    <property type="match status" value="2"/>
</dbReference>
<dbReference type="PANTHER" id="PTHR44227">
    <property type="match status" value="1"/>
</dbReference>
<gene>
    <name evidence="4" type="ORF">BECKTC1821E_GA0114239_102924</name>
</gene>
<dbReference type="Pfam" id="PF13181">
    <property type="entry name" value="TPR_8"/>
    <property type="match status" value="1"/>
</dbReference>